<comment type="caution">
    <text evidence="3">The sequence shown here is derived from an EMBL/GenBank/DDBJ whole genome shotgun (WGS) entry which is preliminary data.</text>
</comment>
<evidence type="ECO:0000256" key="1">
    <source>
        <dbReference type="SAM" id="MobiDB-lite"/>
    </source>
</evidence>
<proteinExistence type="predicted"/>
<reference evidence="3" key="1">
    <citation type="submission" date="2020-06" db="EMBL/GenBank/DDBJ databases">
        <authorList>
            <consortium name="Plant Systems Biology data submission"/>
        </authorList>
    </citation>
    <scope>NUCLEOTIDE SEQUENCE</scope>
    <source>
        <strain evidence="3">D6</strain>
    </source>
</reference>
<dbReference type="Proteomes" id="UP001153069">
    <property type="component" value="Unassembled WGS sequence"/>
</dbReference>
<feature type="region of interest" description="Disordered" evidence="1">
    <location>
        <begin position="385"/>
        <end position="468"/>
    </location>
</feature>
<dbReference type="AlphaFoldDB" id="A0A9N8DMZ8"/>
<evidence type="ECO:0000256" key="2">
    <source>
        <dbReference type="SAM" id="SignalP"/>
    </source>
</evidence>
<sequence>MMTGPLLRSWLLLIQLMALEPTVLTAFPSFPSCLGSLLHPSQVLQKRKRRNTHNILLNFAASKPDENSASADKEENLFVALEEFTKEQVQLTTTCSSTSVDDDTTRSIDCEKGTTDLSPYFLPDPNDNQATSFCHSLTSSQRQRIQEFLSEIYLNRKRRAYAKSDALTIQLKRQFGIRLYHGNPSYWTTQKGAAPTFYIRAKLEQEQQDRVLGDGGHPYSPHDNNPGDGESSSISPLTNAQINNLLVQKTQAKNQGAYERAKAIQFELRINGVEVNEQTRQWRRTTRATIIEGNESSWNAEKSSTTTAAVTMPNKNTDIPVFRQRLTSQPSSPQIVTRVQQLVADRARAMVQQQTELADFLALELRRTYGVMMDDDEQEWFIVDSDDDDDESTAIKLPKSSSSPQVVQQRSTTPSILKDPQQPDNDETWNNHDMVPPLLFIGDQEDLLSAPDPDDDGCPYRQSTHSQTPTNDAWIMTRIPQLVQQRCRKREQGKFREADAIRTELWETYHVGINDRLQQWSVGGVFD</sequence>
<evidence type="ECO:0000313" key="4">
    <source>
        <dbReference type="Proteomes" id="UP001153069"/>
    </source>
</evidence>
<accession>A0A9N8DMZ8</accession>
<organism evidence="3 4">
    <name type="scientific">Seminavis robusta</name>
    <dbReference type="NCBI Taxonomy" id="568900"/>
    <lineage>
        <taxon>Eukaryota</taxon>
        <taxon>Sar</taxon>
        <taxon>Stramenopiles</taxon>
        <taxon>Ochrophyta</taxon>
        <taxon>Bacillariophyta</taxon>
        <taxon>Bacillariophyceae</taxon>
        <taxon>Bacillariophycidae</taxon>
        <taxon>Naviculales</taxon>
        <taxon>Naviculaceae</taxon>
        <taxon>Seminavis</taxon>
    </lineage>
</organism>
<dbReference type="OrthoDB" id="49012at2759"/>
<feature type="chain" id="PRO_5040344974" evidence="2">
    <location>
        <begin position="26"/>
        <end position="527"/>
    </location>
</feature>
<feature type="region of interest" description="Disordered" evidence="1">
    <location>
        <begin position="211"/>
        <end position="236"/>
    </location>
</feature>
<dbReference type="EMBL" id="CAICTM010000144">
    <property type="protein sequence ID" value="CAB9502744.1"/>
    <property type="molecule type" value="Genomic_DNA"/>
</dbReference>
<protein>
    <submittedName>
        <fullName evidence="3">Uncharacterized protein</fullName>
    </submittedName>
</protein>
<feature type="compositionally biased region" description="Low complexity" evidence="1">
    <location>
        <begin position="400"/>
        <end position="411"/>
    </location>
</feature>
<keyword evidence="4" id="KW-1185">Reference proteome</keyword>
<feature type="signal peptide" evidence="2">
    <location>
        <begin position="1"/>
        <end position="25"/>
    </location>
</feature>
<evidence type="ECO:0000313" key="3">
    <source>
        <dbReference type="EMBL" id="CAB9502744.1"/>
    </source>
</evidence>
<keyword evidence="2" id="KW-0732">Signal</keyword>
<gene>
    <name evidence="3" type="ORF">SEMRO_145_G067170.1</name>
</gene>
<name>A0A9N8DMZ8_9STRA</name>